<keyword evidence="10" id="KW-1185">Reference proteome</keyword>
<dbReference type="GO" id="GO:0005874">
    <property type="term" value="C:microtubule"/>
    <property type="evidence" value="ECO:0007669"/>
    <property type="project" value="UniProtKB-KW"/>
</dbReference>
<keyword evidence="5" id="KW-0067">ATP-binding</keyword>
<evidence type="ECO:0000256" key="5">
    <source>
        <dbReference type="ARBA" id="ARBA00022840"/>
    </source>
</evidence>
<feature type="compositionally biased region" description="Polar residues" evidence="8">
    <location>
        <begin position="901"/>
        <end position="916"/>
    </location>
</feature>
<keyword evidence="4" id="KW-0547">Nucleotide-binding</keyword>
<comment type="catalytic activity">
    <reaction evidence="7">
        <text>L-glutamyl-[protein] + L-glutamate + ATP = gamma-L-glutamyl-L-glutamyl-[protein] + ADP + phosphate + H(+)</text>
        <dbReference type="Rhea" id="RHEA:60144"/>
        <dbReference type="Rhea" id="RHEA-COMP:10208"/>
        <dbReference type="Rhea" id="RHEA-COMP:15517"/>
        <dbReference type="ChEBI" id="CHEBI:15378"/>
        <dbReference type="ChEBI" id="CHEBI:29973"/>
        <dbReference type="ChEBI" id="CHEBI:29985"/>
        <dbReference type="ChEBI" id="CHEBI:30616"/>
        <dbReference type="ChEBI" id="CHEBI:43474"/>
        <dbReference type="ChEBI" id="CHEBI:143622"/>
        <dbReference type="ChEBI" id="CHEBI:456216"/>
    </reaction>
    <physiologicalReaction direction="left-to-right" evidence="7">
        <dbReference type="Rhea" id="RHEA:60145"/>
    </physiologicalReaction>
</comment>
<dbReference type="Pfam" id="PF03133">
    <property type="entry name" value="TTL"/>
    <property type="match status" value="1"/>
</dbReference>
<accession>A0AAV1GKK3</accession>
<dbReference type="PANTHER" id="PTHR12241">
    <property type="entry name" value="TUBULIN POLYGLUTAMYLASE"/>
    <property type="match status" value="1"/>
</dbReference>
<dbReference type="InterPro" id="IPR004344">
    <property type="entry name" value="TTL/TTLL_fam"/>
</dbReference>
<dbReference type="PANTHER" id="PTHR12241:SF145">
    <property type="entry name" value="TUBULIN POLYGLUTAMYLASE TTLL5"/>
    <property type="match status" value="1"/>
</dbReference>
<sequence length="1175" mass="131647">MPAVTWDKEVSEFSSEGEHEDHPCIAWSGHSKKIPVLLFFPEAAVSSFSSVGERFSMAFKIVGTESRLVRGILTNHGFHEVPSHSDDFDLMWTGSQLAPSIPGSFKDFQKVNHFPRSYELTRKDHLYRNIQRMQKIHGFKNFHIIPQAFVLPSEYQKFRDCFAKDKGLWIIKPVASSRGRGIYLVENPCQISVGKNTLVSRYLNNPLLIDGFKFDLRLYVLVTSYDPLIVYLYEEGLARFATVKYDCTPENIEDTLMHLTNSSLNKKSSDYVRCDDPEVEDYGSKWSMSAVLRYLKQEGKDTTLLMRKVEDLIIKAVLSARLQIANTCKKSVPHRTNCFELYGFDVLIDSKLKPWLIEVNLSPSLTCDAPLDLKIKANMIADMFSLVGFVCQDPLSSHPRSGRVTLKHPAVQKVQGPALASNSETEGSKDKPGPKQCQKDSTPSLTAEEIEVLHRTKEENERRGGFIRIFPTTETWALYGKYLDSMTSLNNMLANTLFQERNVNGNVQLQVDGCHAVQYERKLRPLEERKRTQRHLTHRSAAGRKKSGKQSKASPSVSSSQEGEEGEEVKQVLEPGSHKALVAEQRKQVATPLERCHGEALSSSEAAAHSARPTVNLLHILQQGWDLSKVQARVAFSSYLQRVQQRLLAESRAYTIPACPEKDNDQMELVIRFLKRAASNFQQDIKVVLPSRQLPFQDRRRILSHQLGELIHCYNKETDRMVKKQEDSKEDHFVNPSVFQEYISTASESDLEEVLTFYMQKTLPVAQEDSSASESSLFTGEVSSDPDIEVSENQPTVCALPEEQAAVRSSKTQPEVQASQHCSSSPLTLDCTHIYHQHCPPNTTSLPLHCPPPPPPLSPQPPSYTQSLARSQFCHAEGLSEPPAYASTVMVTQPPRAEWTEVSSGSHTLSTGHPTQSFTSSTPSSGAASFLLRPTPECQVIKKKKGSSIELTSLNKASRMLGEESFTPNPEVLHTAATTHQPVKAVNSGKDHCDTISHRPGKHNNGLWESQMQSAYSFMTGANRQQCHQQSQGSYQLQFAILKLQQQRLQSQQYVDQSHCRHQAPFPYQIPHFQASTNSSNCPTPGFHVQPGHSHGHSHIQTCVSPIYTPKPPSSAREEQTRKIATKRLIKQISTESSASGGVSSGQHMVYDAICSKTSLAMYQKLFQTKHPGNR</sequence>
<evidence type="ECO:0000313" key="10">
    <source>
        <dbReference type="Proteomes" id="UP001178508"/>
    </source>
</evidence>
<dbReference type="GO" id="GO:0036064">
    <property type="term" value="C:ciliary basal body"/>
    <property type="evidence" value="ECO:0007669"/>
    <property type="project" value="TreeGrafter"/>
</dbReference>
<name>A0AAV1GKK3_XYRNO</name>
<feature type="compositionally biased region" description="Low complexity" evidence="8">
    <location>
        <begin position="917"/>
        <end position="930"/>
    </location>
</feature>
<dbReference type="AlphaFoldDB" id="A0AAV1GKK3"/>
<proteinExistence type="inferred from homology"/>
<dbReference type="Gene3D" id="3.30.470.20">
    <property type="entry name" value="ATP-grasp fold, B domain"/>
    <property type="match status" value="1"/>
</dbReference>
<dbReference type="GO" id="GO:0005524">
    <property type="term" value="F:ATP binding"/>
    <property type="evidence" value="ECO:0007669"/>
    <property type="project" value="UniProtKB-KW"/>
</dbReference>
<evidence type="ECO:0000256" key="3">
    <source>
        <dbReference type="ARBA" id="ARBA00022701"/>
    </source>
</evidence>
<keyword evidence="2" id="KW-0436">Ligase</keyword>
<keyword evidence="3" id="KW-0493">Microtubule</keyword>
<feature type="compositionally biased region" description="Low complexity" evidence="8">
    <location>
        <begin position="550"/>
        <end position="561"/>
    </location>
</feature>
<feature type="region of interest" description="Disordered" evidence="8">
    <location>
        <begin position="415"/>
        <end position="445"/>
    </location>
</feature>
<feature type="compositionally biased region" description="Polar residues" evidence="8">
    <location>
        <begin position="770"/>
        <end position="782"/>
    </location>
</feature>
<evidence type="ECO:0000256" key="2">
    <source>
        <dbReference type="ARBA" id="ARBA00022598"/>
    </source>
</evidence>
<organism evidence="9 10">
    <name type="scientific">Xyrichtys novacula</name>
    <name type="common">Pearly razorfish</name>
    <name type="synonym">Hemipteronotus novacula</name>
    <dbReference type="NCBI Taxonomy" id="13765"/>
    <lineage>
        <taxon>Eukaryota</taxon>
        <taxon>Metazoa</taxon>
        <taxon>Chordata</taxon>
        <taxon>Craniata</taxon>
        <taxon>Vertebrata</taxon>
        <taxon>Euteleostomi</taxon>
        <taxon>Actinopterygii</taxon>
        <taxon>Neopterygii</taxon>
        <taxon>Teleostei</taxon>
        <taxon>Neoteleostei</taxon>
        <taxon>Acanthomorphata</taxon>
        <taxon>Eupercaria</taxon>
        <taxon>Labriformes</taxon>
        <taxon>Labridae</taxon>
        <taxon>Xyrichtys</taxon>
    </lineage>
</organism>
<evidence type="ECO:0000256" key="6">
    <source>
        <dbReference type="ARBA" id="ARBA00041448"/>
    </source>
</evidence>
<dbReference type="GO" id="GO:0015631">
    <property type="term" value="F:tubulin binding"/>
    <property type="evidence" value="ECO:0007669"/>
    <property type="project" value="TreeGrafter"/>
</dbReference>
<reference evidence="9" key="1">
    <citation type="submission" date="2023-08" db="EMBL/GenBank/DDBJ databases">
        <authorList>
            <person name="Alioto T."/>
            <person name="Alioto T."/>
            <person name="Gomez Garrido J."/>
        </authorList>
    </citation>
    <scope>NUCLEOTIDE SEQUENCE</scope>
</reference>
<gene>
    <name evidence="9" type="ORF">XNOV1_A034467</name>
</gene>
<evidence type="ECO:0000256" key="1">
    <source>
        <dbReference type="ARBA" id="ARBA00006820"/>
    </source>
</evidence>
<protein>
    <recommendedName>
        <fullName evidence="6">Tubulin--tyrosine ligase-like protein 5</fullName>
    </recommendedName>
</protein>
<feature type="compositionally biased region" description="Basic residues" evidence="8">
    <location>
        <begin position="531"/>
        <end position="549"/>
    </location>
</feature>
<dbReference type="EMBL" id="OY660878">
    <property type="protein sequence ID" value="CAJ1073705.1"/>
    <property type="molecule type" value="Genomic_DNA"/>
</dbReference>
<evidence type="ECO:0000256" key="4">
    <source>
        <dbReference type="ARBA" id="ARBA00022741"/>
    </source>
</evidence>
<evidence type="ECO:0000313" key="9">
    <source>
        <dbReference type="EMBL" id="CAJ1073705.1"/>
    </source>
</evidence>
<dbReference type="PROSITE" id="PS51221">
    <property type="entry name" value="TTL"/>
    <property type="match status" value="1"/>
</dbReference>
<feature type="region of interest" description="Disordered" evidence="8">
    <location>
        <begin position="770"/>
        <end position="789"/>
    </location>
</feature>
<dbReference type="GO" id="GO:0000226">
    <property type="term" value="P:microtubule cytoskeleton organization"/>
    <property type="evidence" value="ECO:0007669"/>
    <property type="project" value="TreeGrafter"/>
</dbReference>
<dbReference type="FunFam" id="3.30.470.20:FF:000009">
    <property type="entry name" value="tubulin polyglutamylase TTLL5 isoform X1"/>
    <property type="match status" value="1"/>
</dbReference>
<feature type="region of interest" description="Disordered" evidence="8">
    <location>
        <begin position="525"/>
        <end position="571"/>
    </location>
</feature>
<dbReference type="GO" id="GO:0070740">
    <property type="term" value="F:tubulin-glutamic acid ligase activity"/>
    <property type="evidence" value="ECO:0007669"/>
    <property type="project" value="TreeGrafter"/>
</dbReference>
<evidence type="ECO:0000256" key="7">
    <source>
        <dbReference type="ARBA" id="ARBA00049274"/>
    </source>
</evidence>
<comment type="similarity">
    <text evidence="1">Belongs to the tubulin--tyrosine ligase family.</text>
</comment>
<feature type="region of interest" description="Disordered" evidence="8">
    <location>
        <begin position="899"/>
        <end position="930"/>
    </location>
</feature>
<dbReference type="SUPFAM" id="SSF56059">
    <property type="entry name" value="Glutathione synthetase ATP-binding domain-like"/>
    <property type="match status" value="1"/>
</dbReference>
<dbReference type="Proteomes" id="UP001178508">
    <property type="component" value="Chromosome 15"/>
</dbReference>
<evidence type="ECO:0000256" key="8">
    <source>
        <dbReference type="SAM" id="MobiDB-lite"/>
    </source>
</evidence>